<dbReference type="EMBL" id="SDHX01000001">
    <property type="protein sequence ID" value="RXK56533.1"/>
    <property type="molecule type" value="Genomic_DNA"/>
</dbReference>
<evidence type="ECO:0000313" key="5">
    <source>
        <dbReference type="Proteomes" id="UP000290218"/>
    </source>
</evidence>
<dbReference type="Proteomes" id="UP000290218">
    <property type="component" value="Unassembled WGS sequence"/>
</dbReference>
<dbReference type="RefSeq" id="WP_129047901.1">
    <property type="nucleotide sequence ID" value="NZ_SDHX01000001.1"/>
</dbReference>
<dbReference type="GO" id="GO:0009103">
    <property type="term" value="P:lipopolysaccharide biosynthetic process"/>
    <property type="evidence" value="ECO:0007669"/>
    <property type="project" value="TreeGrafter"/>
</dbReference>
<protein>
    <submittedName>
        <fullName evidence="4">Glycosyltransferase WbuB</fullName>
    </submittedName>
</protein>
<evidence type="ECO:0000259" key="2">
    <source>
        <dbReference type="Pfam" id="PF00534"/>
    </source>
</evidence>
<name>A0A4Q1CBP4_9BACT</name>
<organism evidence="4 5">
    <name type="scientific">Oleiharenicola lentus</name>
    <dbReference type="NCBI Taxonomy" id="2508720"/>
    <lineage>
        <taxon>Bacteria</taxon>
        <taxon>Pseudomonadati</taxon>
        <taxon>Verrucomicrobiota</taxon>
        <taxon>Opitutia</taxon>
        <taxon>Opitutales</taxon>
        <taxon>Opitutaceae</taxon>
        <taxon>Oleiharenicola</taxon>
    </lineage>
</organism>
<dbReference type="GO" id="GO:0016757">
    <property type="term" value="F:glycosyltransferase activity"/>
    <property type="evidence" value="ECO:0007669"/>
    <property type="project" value="InterPro"/>
</dbReference>
<proteinExistence type="predicted"/>
<dbReference type="InterPro" id="IPR028098">
    <property type="entry name" value="Glyco_trans_4-like_N"/>
</dbReference>
<dbReference type="OrthoDB" id="9811902at2"/>
<dbReference type="Pfam" id="PF00534">
    <property type="entry name" value="Glycos_transf_1"/>
    <property type="match status" value="1"/>
</dbReference>
<dbReference type="Gene3D" id="3.40.50.2000">
    <property type="entry name" value="Glycogen Phosphorylase B"/>
    <property type="match status" value="2"/>
</dbReference>
<dbReference type="PANTHER" id="PTHR46401:SF2">
    <property type="entry name" value="GLYCOSYLTRANSFERASE WBBK-RELATED"/>
    <property type="match status" value="1"/>
</dbReference>
<reference evidence="4 5" key="1">
    <citation type="submission" date="2019-01" db="EMBL/GenBank/DDBJ databases">
        <title>Lacunisphaera sp. strain TWA-58.</title>
        <authorList>
            <person name="Chen W.-M."/>
        </authorList>
    </citation>
    <scope>NUCLEOTIDE SEQUENCE [LARGE SCALE GENOMIC DNA]</scope>
    <source>
        <strain evidence="4 5">TWA-58</strain>
    </source>
</reference>
<dbReference type="PANTHER" id="PTHR46401">
    <property type="entry name" value="GLYCOSYLTRANSFERASE WBBK-RELATED"/>
    <property type="match status" value="1"/>
</dbReference>
<dbReference type="Pfam" id="PF13579">
    <property type="entry name" value="Glyco_trans_4_4"/>
    <property type="match status" value="1"/>
</dbReference>
<keyword evidence="5" id="KW-1185">Reference proteome</keyword>
<feature type="domain" description="Glycosyltransferase subfamily 4-like N-terminal" evidence="3">
    <location>
        <begin position="25"/>
        <end position="187"/>
    </location>
</feature>
<evidence type="ECO:0000313" key="4">
    <source>
        <dbReference type="EMBL" id="RXK56533.1"/>
    </source>
</evidence>
<dbReference type="AlphaFoldDB" id="A0A4Q1CBP4"/>
<sequence length="398" mass="42711">MSGLPRVIFVNRVYWPSTAATAQLLTDLAEGLAVRGWPVEVIATGTDSTVRNGVTIHRTGGGGEHGGMISRARNYRKFLRDAAARITALARPGDILVPMTDPPMLGAAVARAAPEGAHLVHWIQDIYPEIAAAHFGFLASLALEPLRRKRDAAWNSAAGCVTLGEDMAALVSEQGVLRSRISILPNWAPRELHVQPPADELAALRARWGLADKFIVAYAGNLGRVHDANTIVEAAARLRDDPRITLLFVGGGARFERIAQSARQRSLGNVRLLPPVPRTQLPQLLGAADAHLVTLLPAYRQLVYPSKLAGVLAAGRPVLFVGPADSEIARLVRESGCGAACLPGDVAGLVQLIRRLAEDTSLREGQAQRARQLYTGRFTGDAALAGWEALLRRVAARR</sequence>
<gene>
    <name evidence="4" type="ORF">ESB00_11890</name>
</gene>
<accession>A0A4Q1CBP4</accession>
<feature type="domain" description="Glycosyl transferase family 1" evidence="2">
    <location>
        <begin position="208"/>
        <end position="372"/>
    </location>
</feature>
<keyword evidence="1 4" id="KW-0808">Transferase</keyword>
<dbReference type="CDD" id="cd03794">
    <property type="entry name" value="GT4_WbuB-like"/>
    <property type="match status" value="1"/>
</dbReference>
<comment type="caution">
    <text evidence="4">The sequence shown here is derived from an EMBL/GenBank/DDBJ whole genome shotgun (WGS) entry which is preliminary data.</text>
</comment>
<dbReference type="SUPFAM" id="SSF53756">
    <property type="entry name" value="UDP-Glycosyltransferase/glycogen phosphorylase"/>
    <property type="match status" value="1"/>
</dbReference>
<evidence type="ECO:0000256" key="1">
    <source>
        <dbReference type="ARBA" id="ARBA00022679"/>
    </source>
</evidence>
<dbReference type="InterPro" id="IPR001296">
    <property type="entry name" value="Glyco_trans_1"/>
</dbReference>
<evidence type="ECO:0000259" key="3">
    <source>
        <dbReference type="Pfam" id="PF13579"/>
    </source>
</evidence>